<comment type="caution">
    <text evidence="3">The sequence shown here is derived from an EMBL/GenBank/DDBJ whole genome shotgun (WGS) entry which is preliminary data.</text>
</comment>
<dbReference type="EMBL" id="BAVZ01000007">
    <property type="protein sequence ID" value="GAF08676.1"/>
    <property type="molecule type" value="Genomic_DNA"/>
</dbReference>
<dbReference type="eggNOG" id="COG0457">
    <property type="taxonomic scope" value="Bacteria"/>
</dbReference>
<dbReference type="InterPro" id="IPR049785">
    <property type="entry name" value="GT-D-like_firm"/>
</dbReference>
<dbReference type="InterPro" id="IPR055171">
    <property type="entry name" value="GT-D-like"/>
</dbReference>
<accession>W7YVP7</accession>
<organism evidence="3 4">
    <name type="scientific">Paenibacillus pini JCM 16418</name>
    <dbReference type="NCBI Taxonomy" id="1236976"/>
    <lineage>
        <taxon>Bacteria</taxon>
        <taxon>Bacillati</taxon>
        <taxon>Bacillota</taxon>
        <taxon>Bacilli</taxon>
        <taxon>Bacillales</taxon>
        <taxon>Paenibacillaceae</taxon>
        <taxon>Paenibacillus</taxon>
    </lineage>
</organism>
<dbReference type="NCBIfam" id="NF040628">
    <property type="entry name" value="GT-D_rel"/>
    <property type="match status" value="1"/>
</dbReference>
<feature type="compositionally biased region" description="Basic residues" evidence="1">
    <location>
        <begin position="46"/>
        <end position="61"/>
    </location>
</feature>
<dbReference type="STRING" id="1236976.JCM16418_2764"/>
<dbReference type="Proteomes" id="UP000019364">
    <property type="component" value="Unassembled WGS sequence"/>
</dbReference>
<name>W7YVP7_9BACL</name>
<dbReference type="AlphaFoldDB" id="W7YVP7"/>
<gene>
    <name evidence="3" type="ORF">JCM16418_2764</name>
</gene>
<sequence length="372" mass="40295">MSRHLPMRTAFILSRKKAISIPTLHPKSRRKRSKEILRSQRGATQKQRHPKSKSRGLRSRFRKSIASFRPSPLEGEVHSKVIPAETARHILSKDEAGDPTYEDGYRAGCAVGVEEAISAQLPPYTLLANVGAHDIIAAGIQQYIPQLIPLLSPEEVYQRLENALSSKQPLSVVRLGDGELLALAHETVLPVAEAQARGPFLSYAGITLPDAQSRELLAESIKNSGIIGIPLSRLPSYQGLLTPVFYHYGIQFHQVVLTSSTINYALLELGLLQQLLQGRRVLLVGNMAGELANVLSTVAVNVAGIITPVKGFSDIPNVMAAAAGIDFDIALVSSGIPAVVICQRIASELGRAALDFGHLANKLVTGEISFYR</sequence>
<feature type="domain" description="GT-D fold-like" evidence="2">
    <location>
        <begin position="151"/>
        <end position="363"/>
    </location>
</feature>
<reference evidence="3 4" key="1">
    <citation type="journal article" date="2014" name="Genome Announc.">
        <title>Draft Genome Sequence of Paenibacillus pini JCM 16418T, Isolated from the Rhizosphere of Pine Tree.</title>
        <authorList>
            <person name="Yuki M."/>
            <person name="Oshima K."/>
            <person name="Suda W."/>
            <person name="Oshida Y."/>
            <person name="Kitamura K."/>
            <person name="Iida Y."/>
            <person name="Hattori M."/>
            <person name="Ohkuma M."/>
        </authorList>
    </citation>
    <scope>NUCLEOTIDE SEQUENCE [LARGE SCALE GENOMIC DNA]</scope>
    <source>
        <strain evidence="3 4">JCM 16418</strain>
    </source>
</reference>
<proteinExistence type="predicted"/>
<evidence type="ECO:0000256" key="1">
    <source>
        <dbReference type="SAM" id="MobiDB-lite"/>
    </source>
</evidence>
<protein>
    <recommendedName>
        <fullName evidence="2">GT-D fold-like domain-containing protein</fullName>
    </recommendedName>
</protein>
<dbReference type="Pfam" id="PF22882">
    <property type="entry name" value="GT-D-like"/>
    <property type="match status" value="1"/>
</dbReference>
<evidence type="ECO:0000259" key="2">
    <source>
        <dbReference type="Pfam" id="PF22882"/>
    </source>
</evidence>
<keyword evidence="4" id="KW-1185">Reference proteome</keyword>
<evidence type="ECO:0000313" key="3">
    <source>
        <dbReference type="EMBL" id="GAF08676.1"/>
    </source>
</evidence>
<feature type="region of interest" description="Disordered" evidence="1">
    <location>
        <begin position="21"/>
        <end position="61"/>
    </location>
</feature>
<evidence type="ECO:0000313" key="4">
    <source>
        <dbReference type="Proteomes" id="UP000019364"/>
    </source>
</evidence>